<feature type="region of interest" description="Disordered" evidence="2">
    <location>
        <begin position="302"/>
        <end position="355"/>
    </location>
</feature>
<feature type="domain" description="C2H2-type" evidence="3">
    <location>
        <begin position="65"/>
        <end position="92"/>
    </location>
</feature>
<evidence type="ECO:0000313" key="4">
    <source>
        <dbReference type="EMBL" id="PKI39795.1"/>
    </source>
</evidence>
<dbReference type="Pfam" id="PF13912">
    <property type="entry name" value="zf-C2H2_6"/>
    <property type="match status" value="3"/>
</dbReference>
<dbReference type="InterPro" id="IPR044303">
    <property type="entry name" value="ZAT1/4/9"/>
</dbReference>
<dbReference type="PROSITE" id="PS50157">
    <property type="entry name" value="ZINC_FINGER_C2H2_2"/>
    <property type="match status" value="3"/>
</dbReference>
<comment type="caution">
    <text evidence="4">The sequence shown here is derived from an EMBL/GenBank/DDBJ whole genome shotgun (WGS) entry which is preliminary data.</text>
</comment>
<reference evidence="4 5" key="1">
    <citation type="submission" date="2017-11" db="EMBL/GenBank/DDBJ databases">
        <title>De-novo sequencing of pomegranate (Punica granatum L.) genome.</title>
        <authorList>
            <person name="Akparov Z."/>
            <person name="Amiraslanov A."/>
            <person name="Hajiyeva S."/>
            <person name="Abbasov M."/>
            <person name="Kaur K."/>
            <person name="Hamwieh A."/>
            <person name="Solovyev V."/>
            <person name="Salamov A."/>
            <person name="Braich B."/>
            <person name="Kosarev P."/>
            <person name="Mahmoud A."/>
            <person name="Hajiyev E."/>
            <person name="Babayeva S."/>
            <person name="Izzatullayeva V."/>
            <person name="Mammadov A."/>
            <person name="Mammadov A."/>
            <person name="Sharifova S."/>
            <person name="Ojaghi J."/>
            <person name="Eynullazada K."/>
            <person name="Bayramov B."/>
            <person name="Abdulazimova A."/>
            <person name="Shahmuradov I."/>
        </authorList>
    </citation>
    <scope>NUCLEOTIDE SEQUENCE [LARGE SCALE GENOMIC DNA]</scope>
    <source>
        <strain evidence="5">cv. AG2017</strain>
        <tissue evidence="4">Leaf</tissue>
    </source>
</reference>
<dbReference type="Gene3D" id="3.30.160.60">
    <property type="entry name" value="Classic Zinc Finger"/>
    <property type="match status" value="1"/>
</dbReference>
<keyword evidence="1" id="KW-0479">Metal-binding</keyword>
<keyword evidence="1" id="KW-0862">Zinc</keyword>
<dbReference type="GO" id="GO:0006355">
    <property type="term" value="P:regulation of DNA-templated transcription"/>
    <property type="evidence" value="ECO:0007669"/>
    <property type="project" value="InterPro"/>
</dbReference>
<feature type="region of interest" description="Disordered" evidence="2">
    <location>
        <begin position="104"/>
        <end position="191"/>
    </location>
</feature>
<organism evidence="4 5">
    <name type="scientific">Punica granatum</name>
    <name type="common">Pomegranate</name>
    <dbReference type="NCBI Taxonomy" id="22663"/>
    <lineage>
        <taxon>Eukaryota</taxon>
        <taxon>Viridiplantae</taxon>
        <taxon>Streptophyta</taxon>
        <taxon>Embryophyta</taxon>
        <taxon>Tracheophyta</taxon>
        <taxon>Spermatophyta</taxon>
        <taxon>Magnoliopsida</taxon>
        <taxon>eudicotyledons</taxon>
        <taxon>Gunneridae</taxon>
        <taxon>Pentapetalae</taxon>
        <taxon>rosids</taxon>
        <taxon>malvids</taxon>
        <taxon>Myrtales</taxon>
        <taxon>Lythraceae</taxon>
        <taxon>Punica</taxon>
    </lineage>
</organism>
<dbReference type="AlphaFoldDB" id="A0A2I0I726"/>
<gene>
    <name evidence="4" type="ORF">CRG98_039840</name>
</gene>
<protein>
    <recommendedName>
        <fullName evidence="3">C2H2-type domain-containing protein</fullName>
    </recommendedName>
</protein>
<feature type="domain" description="C2H2-type" evidence="3">
    <location>
        <begin position="277"/>
        <end position="299"/>
    </location>
</feature>
<dbReference type="InterPro" id="IPR013087">
    <property type="entry name" value="Znf_C2H2_type"/>
</dbReference>
<dbReference type="Proteomes" id="UP000233551">
    <property type="component" value="Unassembled WGS sequence"/>
</dbReference>
<dbReference type="PANTHER" id="PTHR46326:SF8">
    <property type="entry name" value="C2H2-LIKE ZINC FINGER PROTEIN"/>
    <property type="match status" value="1"/>
</dbReference>
<dbReference type="InterPro" id="IPR036236">
    <property type="entry name" value="Znf_C2H2_sf"/>
</dbReference>
<feature type="compositionally biased region" description="Basic and acidic residues" evidence="2">
    <location>
        <begin position="133"/>
        <end position="154"/>
    </location>
</feature>
<dbReference type="STRING" id="22663.A0A2I0I726"/>
<accession>A0A2I0I726</accession>
<dbReference type="SUPFAM" id="SSF57667">
    <property type="entry name" value="beta-beta-alpha zinc fingers"/>
    <property type="match status" value="1"/>
</dbReference>
<evidence type="ECO:0000256" key="1">
    <source>
        <dbReference type="PROSITE-ProRule" id="PRU00042"/>
    </source>
</evidence>
<sequence>MSLFLVEECLSPTPLKFPQLTLSLSLRYCQRKPEALLLCSALLCSEVLDLSVRSRGELSVSMERPKCKLCSRTFANGRALGGHMKAHLATLPLPTKPLHRHLTADQSTSISSATHSSSPASSSRDSAEDENGDDKANSMYKLRENPRRSLKLSDPEFSSPNEAAALDGEESEAESTRRLGKRARGKPCSAGEGEEEAAIAMCLVMLSREKWTTAAAKSDVKRHRCEVCKKAFRSSQALGGHRVTHRKAMNVKEEAAEKKYHNQRRFVDDDNEGEKIFECPYCFKVFGSGQALGGHKRSHVLGSGNGLNGSPVNSSKARNHKQNGLIDLNLPAPPEEEDDRSVVSDGEITEAPGRI</sequence>
<evidence type="ECO:0000256" key="2">
    <source>
        <dbReference type="SAM" id="MobiDB-lite"/>
    </source>
</evidence>
<feature type="compositionally biased region" description="Low complexity" evidence="2">
    <location>
        <begin position="107"/>
        <end position="124"/>
    </location>
</feature>
<proteinExistence type="predicted"/>
<dbReference type="SMART" id="SM00355">
    <property type="entry name" value="ZnF_C2H2"/>
    <property type="match status" value="3"/>
</dbReference>
<evidence type="ECO:0000313" key="5">
    <source>
        <dbReference type="Proteomes" id="UP000233551"/>
    </source>
</evidence>
<dbReference type="PROSITE" id="PS00028">
    <property type="entry name" value="ZINC_FINGER_C2H2_1"/>
    <property type="match status" value="3"/>
</dbReference>
<dbReference type="EMBL" id="PGOL01003762">
    <property type="protein sequence ID" value="PKI39795.1"/>
    <property type="molecule type" value="Genomic_DNA"/>
</dbReference>
<name>A0A2I0I726_PUNGR</name>
<keyword evidence="5" id="KW-1185">Reference proteome</keyword>
<feature type="domain" description="C2H2-type" evidence="3">
    <location>
        <begin position="223"/>
        <end position="250"/>
    </location>
</feature>
<dbReference type="PANTHER" id="PTHR46326">
    <property type="entry name" value="ZINC FINGER PROTEIN ZAT1-RELATED"/>
    <property type="match status" value="1"/>
</dbReference>
<evidence type="ECO:0000259" key="3">
    <source>
        <dbReference type="PROSITE" id="PS50157"/>
    </source>
</evidence>
<dbReference type="GO" id="GO:0008270">
    <property type="term" value="F:zinc ion binding"/>
    <property type="evidence" value="ECO:0007669"/>
    <property type="project" value="UniProtKB-KW"/>
</dbReference>
<keyword evidence="1" id="KW-0863">Zinc-finger</keyword>